<dbReference type="GO" id="GO:0005829">
    <property type="term" value="C:cytosol"/>
    <property type="evidence" value="ECO:0007669"/>
    <property type="project" value="TreeGrafter"/>
</dbReference>
<dbReference type="GO" id="GO:0016618">
    <property type="term" value="F:hydroxypyruvate reductase [NAD(P)H] activity"/>
    <property type="evidence" value="ECO:0007669"/>
    <property type="project" value="TreeGrafter"/>
</dbReference>
<dbReference type="InterPro" id="IPR006140">
    <property type="entry name" value="D-isomer_DH_NAD-bd"/>
</dbReference>
<keyword evidence="2" id="KW-0520">NAD</keyword>
<protein>
    <submittedName>
        <fullName evidence="6">Putative glyoxylate reductase</fullName>
    </submittedName>
</protein>
<dbReference type="InterPro" id="IPR050223">
    <property type="entry name" value="D-isomer_2-hydroxyacid_DH"/>
</dbReference>
<name>A0A0T5XBH8_9BACT</name>
<dbReference type="GO" id="GO:0051287">
    <property type="term" value="F:NAD binding"/>
    <property type="evidence" value="ECO:0007669"/>
    <property type="project" value="InterPro"/>
</dbReference>
<sequence length="318" mass="35337">MRVLFSNKGFERLREIIETLFENHEVRYADILEDPDSLGWAEVLVKGTEPFTAEMLAHAHNMKMLCQWGVGLESIDIEACTSRGIYVCNVPSGNTGNAEGVAEIALLHMLLLAKGYNKSQENLRKGKLFSPRGLTIWRKRVCIVGLGNVGMTLAKRLSSFDVAMVGVNRSWKDIFSSLFLERFYTLDKLSDAVRGCRFVVITVALTPQTKGLIGEKVLGSMDENAFLINVARADVVERKALERALMEKRIAGCGLDVFWQEPPNQEDPLLNMPNVYVTPHIGGTNDEALKGIPAYIAQNVDRLSKGELPLSCVNIKSH</sequence>
<dbReference type="eggNOG" id="COG0111">
    <property type="taxonomic scope" value="Bacteria"/>
</dbReference>
<dbReference type="InterPro" id="IPR006139">
    <property type="entry name" value="D-isomer_2_OHA_DH_cat_dom"/>
</dbReference>
<dbReference type="STRING" id="592015.HMPREF1705_02962"/>
<dbReference type="SUPFAM" id="SSF52283">
    <property type="entry name" value="Formate/glycerate dehydrogenase catalytic domain-like"/>
    <property type="match status" value="1"/>
</dbReference>
<comment type="caution">
    <text evidence="6">The sequence shown here is derived from an EMBL/GenBank/DDBJ whole genome shotgun (WGS) entry which is preliminary data.</text>
</comment>
<dbReference type="Gene3D" id="3.40.50.720">
    <property type="entry name" value="NAD(P)-binding Rossmann-like Domain"/>
    <property type="match status" value="2"/>
</dbReference>
<dbReference type="RefSeq" id="WP_009201581.1">
    <property type="nucleotide sequence ID" value="NZ_ACJX03000001.1"/>
</dbReference>
<gene>
    <name evidence="6" type="ORF">HMPREF1705_02962</name>
</gene>
<dbReference type="GO" id="GO:0030267">
    <property type="term" value="F:glyoxylate reductase (NADPH) activity"/>
    <property type="evidence" value="ECO:0007669"/>
    <property type="project" value="TreeGrafter"/>
</dbReference>
<dbReference type="PANTHER" id="PTHR10996">
    <property type="entry name" value="2-HYDROXYACID DEHYDROGENASE-RELATED"/>
    <property type="match status" value="1"/>
</dbReference>
<dbReference type="CDD" id="cd12175">
    <property type="entry name" value="2-Hacid_dh_11"/>
    <property type="match status" value="1"/>
</dbReference>
<evidence type="ECO:0000256" key="1">
    <source>
        <dbReference type="ARBA" id="ARBA00023002"/>
    </source>
</evidence>
<proteinExistence type="inferred from homology"/>
<evidence type="ECO:0000313" key="7">
    <source>
        <dbReference type="Proteomes" id="UP000005273"/>
    </source>
</evidence>
<accession>A0A0T5XBH8</accession>
<reference evidence="7" key="1">
    <citation type="submission" date="2012-09" db="EMBL/GenBank/DDBJ databases">
        <authorList>
            <person name="Weinstock G."/>
            <person name="Sodergren E."/>
            <person name="Clifton S."/>
            <person name="Fulton L."/>
            <person name="Fulton B."/>
            <person name="Courtney L."/>
            <person name="Fronick C."/>
            <person name="Harrison M."/>
            <person name="Strong C."/>
            <person name="Farmer C."/>
            <person name="Delehaunty K."/>
            <person name="Markovic C."/>
            <person name="Hall O."/>
            <person name="Minx P."/>
            <person name="Tomlinson C."/>
            <person name="Mitreva M."/>
            <person name="Nelson J."/>
            <person name="Hou S."/>
            <person name="Wollam A."/>
            <person name="Pepin K.H."/>
            <person name="Johnson M."/>
            <person name="Bhonagiri V."/>
            <person name="Nash W.E."/>
            <person name="Suruliraj S."/>
            <person name="Warren W."/>
            <person name="Chinwalla A."/>
            <person name="Mardis E.R."/>
            <person name="Wilson R.K."/>
        </authorList>
    </citation>
    <scope>NUCLEOTIDE SEQUENCE [LARGE SCALE GENOMIC DNA]</scope>
    <source>
        <strain evidence="7">OS1</strain>
    </source>
</reference>
<evidence type="ECO:0000256" key="2">
    <source>
        <dbReference type="ARBA" id="ARBA00023027"/>
    </source>
</evidence>
<feature type="domain" description="D-isomer specific 2-hydroxyacid dehydrogenase catalytic" evidence="4">
    <location>
        <begin position="40"/>
        <end position="314"/>
    </location>
</feature>
<organism evidence="6 7">
    <name type="scientific">Acetomicrobium hydrogeniformans ATCC BAA-1850</name>
    <dbReference type="NCBI Taxonomy" id="592015"/>
    <lineage>
        <taxon>Bacteria</taxon>
        <taxon>Thermotogati</taxon>
        <taxon>Synergistota</taxon>
        <taxon>Synergistia</taxon>
        <taxon>Synergistales</taxon>
        <taxon>Acetomicrobiaceae</taxon>
        <taxon>Acetomicrobium</taxon>
    </lineage>
</organism>
<dbReference type="PANTHER" id="PTHR10996:SF178">
    <property type="entry name" value="2-HYDROXYACID DEHYDROGENASE YGL185C-RELATED"/>
    <property type="match status" value="1"/>
</dbReference>
<dbReference type="InterPro" id="IPR036291">
    <property type="entry name" value="NAD(P)-bd_dom_sf"/>
</dbReference>
<dbReference type="EMBL" id="ACJX03000001">
    <property type="protein sequence ID" value="KRT35715.1"/>
    <property type="molecule type" value="Genomic_DNA"/>
</dbReference>
<evidence type="ECO:0000259" key="5">
    <source>
        <dbReference type="Pfam" id="PF02826"/>
    </source>
</evidence>
<evidence type="ECO:0000256" key="3">
    <source>
        <dbReference type="RuleBase" id="RU003719"/>
    </source>
</evidence>
<keyword evidence="1 3" id="KW-0560">Oxidoreductase</keyword>
<evidence type="ECO:0000259" key="4">
    <source>
        <dbReference type="Pfam" id="PF00389"/>
    </source>
</evidence>
<dbReference type="Proteomes" id="UP000005273">
    <property type="component" value="Unassembled WGS sequence"/>
</dbReference>
<keyword evidence="7" id="KW-1185">Reference proteome</keyword>
<evidence type="ECO:0000313" key="6">
    <source>
        <dbReference type="EMBL" id="KRT35715.1"/>
    </source>
</evidence>
<comment type="similarity">
    <text evidence="3">Belongs to the D-isomer specific 2-hydroxyacid dehydrogenase family.</text>
</comment>
<dbReference type="Pfam" id="PF02826">
    <property type="entry name" value="2-Hacid_dh_C"/>
    <property type="match status" value="1"/>
</dbReference>
<dbReference type="OrthoDB" id="9793626at2"/>
<feature type="domain" description="D-isomer specific 2-hydroxyacid dehydrogenase NAD-binding" evidence="5">
    <location>
        <begin position="108"/>
        <end position="282"/>
    </location>
</feature>
<dbReference type="SUPFAM" id="SSF51735">
    <property type="entry name" value="NAD(P)-binding Rossmann-fold domains"/>
    <property type="match status" value="1"/>
</dbReference>
<dbReference type="Pfam" id="PF00389">
    <property type="entry name" value="2-Hacid_dh"/>
    <property type="match status" value="1"/>
</dbReference>
<dbReference type="AlphaFoldDB" id="A0A0T5XBH8"/>